<comment type="caution">
    <text evidence="4">The sequence shown here is derived from an EMBL/GenBank/DDBJ whole genome shotgun (WGS) entry which is preliminary data.</text>
</comment>
<dbReference type="InterPro" id="IPR013653">
    <property type="entry name" value="GCN5-like_dom"/>
</dbReference>
<dbReference type="AlphaFoldDB" id="A0A3S0WJZ0"/>
<evidence type="ECO:0000256" key="2">
    <source>
        <dbReference type="ARBA" id="ARBA00023315"/>
    </source>
</evidence>
<dbReference type="InterPro" id="IPR000182">
    <property type="entry name" value="GNAT_dom"/>
</dbReference>
<evidence type="ECO:0000256" key="1">
    <source>
        <dbReference type="ARBA" id="ARBA00022679"/>
    </source>
</evidence>
<dbReference type="PANTHER" id="PTHR43877">
    <property type="entry name" value="AMINOALKYLPHOSPHONATE N-ACETYLTRANSFERASE-RELATED-RELATED"/>
    <property type="match status" value="1"/>
</dbReference>
<feature type="domain" description="N-acetyltransferase" evidence="3">
    <location>
        <begin position="6"/>
        <end position="175"/>
    </location>
</feature>
<dbReference type="GO" id="GO:0016747">
    <property type="term" value="F:acyltransferase activity, transferring groups other than amino-acyl groups"/>
    <property type="evidence" value="ECO:0007669"/>
    <property type="project" value="InterPro"/>
</dbReference>
<dbReference type="Pfam" id="PF08445">
    <property type="entry name" value="FR47"/>
    <property type="match status" value="1"/>
</dbReference>
<dbReference type="EMBL" id="RZIJ01000018">
    <property type="protein sequence ID" value="RUQ67115.1"/>
    <property type="molecule type" value="Genomic_DNA"/>
</dbReference>
<dbReference type="OrthoDB" id="9799154at2"/>
<protein>
    <submittedName>
        <fullName evidence="4">GNAT family N-acetyltransferase</fullName>
    </submittedName>
</protein>
<keyword evidence="5" id="KW-1185">Reference proteome</keyword>
<name>A0A3S0WJZ0_9PROT</name>
<dbReference type="InterPro" id="IPR050832">
    <property type="entry name" value="Bact_Acetyltransf"/>
</dbReference>
<keyword evidence="2" id="KW-0012">Acyltransferase</keyword>
<keyword evidence="1 4" id="KW-0808">Transferase</keyword>
<dbReference type="Gene3D" id="3.40.630.30">
    <property type="match status" value="1"/>
</dbReference>
<dbReference type="PANTHER" id="PTHR43877:SF2">
    <property type="entry name" value="AMINOALKYLPHOSPHONATE N-ACETYLTRANSFERASE-RELATED"/>
    <property type="match status" value="1"/>
</dbReference>
<proteinExistence type="predicted"/>
<dbReference type="PROSITE" id="PS51186">
    <property type="entry name" value="GNAT"/>
    <property type="match status" value="1"/>
</dbReference>
<evidence type="ECO:0000259" key="3">
    <source>
        <dbReference type="PROSITE" id="PS51186"/>
    </source>
</evidence>
<dbReference type="RefSeq" id="WP_127001435.1">
    <property type="nucleotide sequence ID" value="NZ_CP173190.1"/>
</dbReference>
<accession>A0A3S0WJZ0</accession>
<evidence type="ECO:0000313" key="5">
    <source>
        <dbReference type="Proteomes" id="UP000280346"/>
    </source>
</evidence>
<reference evidence="4 5" key="1">
    <citation type="submission" date="2018-12" db="EMBL/GenBank/DDBJ databases">
        <authorList>
            <person name="Yang Y."/>
        </authorList>
    </citation>
    <scope>NUCLEOTIDE SEQUENCE [LARGE SCALE GENOMIC DNA]</scope>
    <source>
        <strain evidence="4 5">GSF71</strain>
    </source>
</reference>
<gene>
    <name evidence="4" type="ORF">EJ913_20770</name>
</gene>
<evidence type="ECO:0000313" key="4">
    <source>
        <dbReference type="EMBL" id="RUQ67115.1"/>
    </source>
</evidence>
<dbReference type="Proteomes" id="UP000280346">
    <property type="component" value="Unassembled WGS sequence"/>
</dbReference>
<sequence length="192" mass="20413">MTDTAITIREAQAADADGMAAVHVQSWRSTYPGLIPTPFLVNLSEPAAASRWRSVAEARGPGQGAFVAVDTGGLVAPAGTIVGIASYGARRATVDGYGGEVHALYLLDEAKGLGVGRRLMAAMAERLMADGVRSAGLWCLRDNPSRWFYERLGGSRVAERPIRFAGAQLMEIAYGWRDLAPLARLSAGPEVR</sequence>
<dbReference type="InterPro" id="IPR016181">
    <property type="entry name" value="Acyl_CoA_acyltransferase"/>
</dbReference>
<dbReference type="CDD" id="cd04301">
    <property type="entry name" value="NAT_SF"/>
    <property type="match status" value="1"/>
</dbReference>
<organism evidence="4 5">
    <name type="scientific">Azospirillum doebereinerae</name>
    <dbReference type="NCBI Taxonomy" id="92933"/>
    <lineage>
        <taxon>Bacteria</taxon>
        <taxon>Pseudomonadati</taxon>
        <taxon>Pseudomonadota</taxon>
        <taxon>Alphaproteobacteria</taxon>
        <taxon>Rhodospirillales</taxon>
        <taxon>Azospirillaceae</taxon>
        <taxon>Azospirillum</taxon>
    </lineage>
</organism>
<dbReference type="SUPFAM" id="SSF55729">
    <property type="entry name" value="Acyl-CoA N-acyltransferases (Nat)"/>
    <property type="match status" value="1"/>
</dbReference>